<dbReference type="PaxDb" id="880073-Calab_2985"/>
<keyword evidence="2" id="KW-1185">Reference proteome</keyword>
<sequence>MLKNCSAYREQTFCVDPLTNYEMRYNFILVFTTPLQNRKF</sequence>
<dbReference type="EMBL" id="CM001402">
    <property type="protein sequence ID" value="EHO42592.1"/>
    <property type="molecule type" value="Genomic_DNA"/>
</dbReference>
<proteinExistence type="predicted"/>
<accession>H1XSP4</accession>
<name>H1XSP4_CALAY</name>
<dbReference type="AlphaFoldDB" id="H1XSP4"/>
<dbReference type="Proteomes" id="UP000004671">
    <property type="component" value="Chromosome"/>
</dbReference>
<evidence type="ECO:0000313" key="2">
    <source>
        <dbReference type="Proteomes" id="UP000004671"/>
    </source>
</evidence>
<dbReference type="InParanoid" id="H1XSP4"/>
<reference evidence="1 2" key="1">
    <citation type="submission" date="2011-09" db="EMBL/GenBank/DDBJ databases">
        <title>The permanent draft genome of Caldithrix abyssi DSM 13497.</title>
        <authorList>
            <consortium name="US DOE Joint Genome Institute (JGI-PGF)"/>
            <person name="Lucas S."/>
            <person name="Han J."/>
            <person name="Lapidus A."/>
            <person name="Bruce D."/>
            <person name="Goodwin L."/>
            <person name="Pitluck S."/>
            <person name="Peters L."/>
            <person name="Kyrpides N."/>
            <person name="Mavromatis K."/>
            <person name="Ivanova N."/>
            <person name="Mikhailova N."/>
            <person name="Chertkov O."/>
            <person name="Detter J.C."/>
            <person name="Tapia R."/>
            <person name="Han C."/>
            <person name="Land M."/>
            <person name="Hauser L."/>
            <person name="Markowitz V."/>
            <person name="Cheng J.-F."/>
            <person name="Hugenholtz P."/>
            <person name="Woyke T."/>
            <person name="Wu D."/>
            <person name="Spring S."/>
            <person name="Brambilla E."/>
            <person name="Klenk H.-P."/>
            <person name="Eisen J.A."/>
        </authorList>
    </citation>
    <scope>NUCLEOTIDE SEQUENCE [LARGE SCALE GENOMIC DNA]</scope>
    <source>
        <strain evidence="1 2">DSM 13497</strain>
    </source>
</reference>
<organism evidence="1 2">
    <name type="scientific">Caldithrix abyssi DSM 13497</name>
    <dbReference type="NCBI Taxonomy" id="880073"/>
    <lineage>
        <taxon>Bacteria</taxon>
        <taxon>Pseudomonadati</taxon>
        <taxon>Calditrichota</taxon>
        <taxon>Calditrichia</taxon>
        <taxon>Calditrichales</taxon>
        <taxon>Calditrichaceae</taxon>
        <taxon>Caldithrix</taxon>
    </lineage>
</organism>
<protein>
    <submittedName>
        <fullName evidence="1">Uncharacterized protein</fullName>
    </submittedName>
</protein>
<dbReference type="HOGENOM" id="CLU_3286390_0_0_0"/>
<gene>
    <name evidence="1" type="ORF">Calab_2985</name>
</gene>
<evidence type="ECO:0000313" key="1">
    <source>
        <dbReference type="EMBL" id="EHO42592.1"/>
    </source>
</evidence>